<dbReference type="Pfam" id="PF17820">
    <property type="entry name" value="PDZ_6"/>
    <property type="match status" value="1"/>
</dbReference>
<dbReference type="GO" id="GO:0004175">
    <property type="term" value="F:endopeptidase activity"/>
    <property type="evidence" value="ECO:0007669"/>
    <property type="project" value="TreeGrafter"/>
</dbReference>
<dbReference type="InterPro" id="IPR041489">
    <property type="entry name" value="PDZ_6"/>
</dbReference>
<evidence type="ECO:0000256" key="2">
    <source>
        <dbReference type="ARBA" id="ARBA00022670"/>
    </source>
</evidence>
<dbReference type="Pfam" id="PF03572">
    <property type="entry name" value="Peptidase_S41"/>
    <property type="match status" value="1"/>
</dbReference>
<dbReference type="Gene3D" id="3.90.226.10">
    <property type="entry name" value="2-enoyl-CoA Hydratase, Chain A, domain 1"/>
    <property type="match status" value="1"/>
</dbReference>
<dbReference type="SMART" id="SM00228">
    <property type="entry name" value="PDZ"/>
    <property type="match status" value="1"/>
</dbReference>
<protein>
    <submittedName>
        <fullName evidence="7">S41 family peptidase</fullName>
    </submittedName>
</protein>
<dbReference type="InterPro" id="IPR036034">
    <property type="entry name" value="PDZ_sf"/>
</dbReference>
<evidence type="ECO:0000256" key="1">
    <source>
        <dbReference type="ARBA" id="ARBA00009179"/>
    </source>
</evidence>
<dbReference type="PANTHER" id="PTHR32060">
    <property type="entry name" value="TAIL-SPECIFIC PROTEASE"/>
    <property type="match status" value="1"/>
</dbReference>
<gene>
    <name evidence="7" type="ORF">IAD26_00205</name>
</gene>
<evidence type="ECO:0000259" key="6">
    <source>
        <dbReference type="PROSITE" id="PS50106"/>
    </source>
</evidence>
<dbReference type="PROSITE" id="PS50106">
    <property type="entry name" value="PDZ"/>
    <property type="match status" value="1"/>
</dbReference>
<dbReference type="InterPro" id="IPR001478">
    <property type="entry name" value="PDZ"/>
</dbReference>
<name>A0A9D1MYR0_9CLOT</name>
<evidence type="ECO:0000256" key="5">
    <source>
        <dbReference type="RuleBase" id="RU004404"/>
    </source>
</evidence>
<dbReference type="Gene3D" id="2.30.42.10">
    <property type="match status" value="1"/>
</dbReference>
<dbReference type="InterPro" id="IPR028204">
    <property type="entry name" value="Tricorn_C1"/>
</dbReference>
<dbReference type="CDD" id="cd06782">
    <property type="entry name" value="cpPDZ_CPP-like"/>
    <property type="match status" value="1"/>
</dbReference>
<dbReference type="GO" id="GO:0007165">
    <property type="term" value="P:signal transduction"/>
    <property type="evidence" value="ECO:0007669"/>
    <property type="project" value="TreeGrafter"/>
</dbReference>
<dbReference type="InterPro" id="IPR005151">
    <property type="entry name" value="Tail-specific_protease"/>
</dbReference>
<keyword evidence="3 5" id="KW-0378">Hydrolase</keyword>
<evidence type="ECO:0000256" key="4">
    <source>
        <dbReference type="ARBA" id="ARBA00022825"/>
    </source>
</evidence>
<reference evidence="7" key="2">
    <citation type="journal article" date="2021" name="PeerJ">
        <title>Extensive microbial diversity within the chicken gut microbiome revealed by metagenomics and culture.</title>
        <authorList>
            <person name="Gilroy R."/>
            <person name="Ravi A."/>
            <person name="Getino M."/>
            <person name="Pursley I."/>
            <person name="Horton D.L."/>
            <person name="Alikhan N.F."/>
            <person name="Baker D."/>
            <person name="Gharbi K."/>
            <person name="Hall N."/>
            <person name="Watson M."/>
            <person name="Adriaenssens E.M."/>
            <person name="Foster-Nyarko E."/>
            <person name="Jarju S."/>
            <person name="Secka A."/>
            <person name="Antonio M."/>
            <person name="Oren A."/>
            <person name="Chaudhuri R.R."/>
            <person name="La Ragione R."/>
            <person name="Hildebrand F."/>
            <person name="Pallen M.J."/>
        </authorList>
    </citation>
    <scope>NUCLEOTIDE SEQUENCE</scope>
    <source>
        <strain evidence="7">CHK154-7741</strain>
    </source>
</reference>
<reference evidence="7" key="1">
    <citation type="submission" date="2020-10" db="EMBL/GenBank/DDBJ databases">
        <authorList>
            <person name="Gilroy R."/>
        </authorList>
    </citation>
    <scope>NUCLEOTIDE SEQUENCE</scope>
    <source>
        <strain evidence="7">CHK154-7741</strain>
    </source>
</reference>
<organism evidence="7 8">
    <name type="scientific">Candidatus Limenecus avicola</name>
    <dbReference type="NCBI Taxonomy" id="2840847"/>
    <lineage>
        <taxon>Bacteria</taxon>
        <taxon>Bacillati</taxon>
        <taxon>Bacillota</taxon>
        <taxon>Clostridia</taxon>
        <taxon>Eubacteriales</taxon>
        <taxon>Clostridiaceae</taxon>
        <taxon>Clostridiaceae incertae sedis</taxon>
        <taxon>Candidatus Limenecus</taxon>
    </lineage>
</organism>
<dbReference type="Proteomes" id="UP000886748">
    <property type="component" value="Unassembled WGS sequence"/>
</dbReference>
<dbReference type="CDD" id="cd07560">
    <property type="entry name" value="Peptidase_S41_CPP"/>
    <property type="match status" value="1"/>
</dbReference>
<dbReference type="EMBL" id="DVOD01000003">
    <property type="protein sequence ID" value="HIU91531.1"/>
    <property type="molecule type" value="Genomic_DNA"/>
</dbReference>
<evidence type="ECO:0000313" key="8">
    <source>
        <dbReference type="Proteomes" id="UP000886748"/>
    </source>
</evidence>
<dbReference type="SUPFAM" id="SSF50156">
    <property type="entry name" value="PDZ domain-like"/>
    <property type="match status" value="1"/>
</dbReference>
<feature type="domain" description="PDZ" evidence="6">
    <location>
        <begin position="105"/>
        <end position="159"/>
    </location>
</feature>
<proteinExistence type="inferred from homology"/>
<dbReference type="PANTHER" id="PTHR32060:SF30">
    <property type="entry name" value="CARBOXY-TERMINAL PROCESSING PROTEASE CTPA"/>
    <property type="match status" value="1"/>
</dbReference>
<keyword evidence="4 5" id="KW-0720">Serine protease</keyword>
<comment type="caution">
    <text evidence="7">The sequence shown here is derived from an EMBL/GenBank/DDBJ whole genome shotgun (WGS) entry which is preliminary data.</text>
</comment>
<evidence type="ECO:0000313" key="7">
    <source>
        <dbReference type="EMBL" id="HIU91531.1"/>
    </source>
</evidence>
<evidence type="ECO:0000256" key="3">
    <source>
        <dbReference type="ARBA" id="ARBA00022801"/>
    </source>
</evidence>
<dbReference type="AlphaFoldDB" id="A0A9D1MYR0"/>
<dbReference type="GO" id="GO:0008236">
    <property type="term" value="F:serine-type peptidase activity"/>
    <property type="evidence" value="ECO:0007669"/>
    <property type="project" value="UniProtKB-KW"/>
</dbReference>
<dbReference type="SUPFAM" id="SSF52096">
    <property type="entry name" value="ClpP/crotonase"/>
    <property type="match status" value="1"/>
</dbReference>
<dbReference type="NCBIfam" id="TIGR00225">
    <property type="entry name" value="prc"/>
    <property type="match status" value="1"/>
</dbReference>
<dbReference type="GO" id="GO:0006508">
    <property type="term" value="P:proteolysis"/>
    <property type="evidence" value="ECO:0007669"/>
    <property type="project" value="UniProtKB-KW"/>
</dbReference>
<keyword evidence="2 5" id="KW-0645">Protease</keyword>
<dbReference type="Pfam" id="PF14684">
    <property type="entry name" value="Tricorn_C1"/>
    <property type="match status" value="1"/>
</dbReference>
<dbReference type="InterPro" id="IPR004447">
    <property type="entry name" value="Peptidase_S41A"/>
</dbReference>
<comment type="similarity">
    <text evidence="1 5">Belongs to the peptidase S41A family.</text>
</comment>
<dbReference type="SMART" id="SM00245">
    <property type="entry name" value="TSPc"/>
    <property type="match status" value="1"/>
</dbReference>
<dbReference type="InterPro" id="IPR029045">
    <property type="entry name" value="ClpP/crotonase-like_dom_sf"/>
</dbReference>
<dbReference type="GO" id="GO:0030288">
    <property type="term" value="C:outer membrane-bounded periplasmic space"/>
    <property type="evidence" value="ECO:0007669"/>
    <property type="project" value="TreeGrafter"/>
</dbReference>
<sequence length="396" mass="44043">MQNNNAVKQPDYDNTYLINKQSTDPKRLFLKTWRIIKTKYYDPTLNGQDWSRWNKRYVDKIKTKDDAYVAINTMLASLDDPYSKFLSQEEYAEQNTNIDAKIVGIGVNIMSVAGKIIIISVVEGTPASLQGIKAGDIILKVDKTDVSGKTISDVASLIRGEMGTSVNLELLRDKQKLLKTVQRQEIQIKNIKASVIDKNIGYIQITSFLSSDMTTEFVDALNKTQLCEGLIIDLRGNTGGLMPNAVVIADMFLTQGHIVSVVDRDRQKSDINAQPKPYAISKPVVILIDEGTASASEILSGALKDNQKAILVGKRTFGKGMIQRIFPLPDSTGMNLTIAKYLTPKGIDINKKGITPDYEVSYTEKDFLKDKDPQMDEAKKIIHKLILSKHEIAKAG</sequence>
<dbReference type="Gene3D" id="3.30.750.44">
    <property type="match status" value="1"/>
</dbReference>
<accession>A0A9D1MYR0</accession>